<proteinExistence type="predicted"/>
<name>A0AA85AFC2_9TREM</name>
<organism evidence="1 2">
    <name type="scientific">Schistosoma margrebowiei</name>
    <dbReference type="NCBI Taxonomy" id="48269"/>
    <lineage>
        <taxon>Eukaryota</taxon>
        <taxon>Metazoa</taxon>
        <taxon>Spiralia</taxon>
        <taxon>Lophotrochozoa</taxon>
        <taxon>Platyhelminthes</taxon>
        <taxon>Trematoda</taxon>
        <taxon>Digenea</taxon>
        <taxon>Strigeidida</taxon>
        <taxon>Schistosomatoidea</taxon>
        <taxon>Schistosomatidae</taxon>
        <taxon>Schistosoma</taxon>
    </lineage>
</organism>
<evidence type="ECO:0000313" key="1">
    <source>
        <dbReference type="Proteomes" id="UP000050790"/>
    </source>
</evidence>
<evidence type="ECO:0000313" key="2">
    <source>
        <dbReference type="WBParaSite" id="SMRG1_81940.1"/>
    </source>
</evidence>
<protein>
    <submittedName>
        <fullName evidence="2">Uncharacterized protein</fullName>
    </submittedName>
</protein>
<reference evidence="2" key="1">
    <citation type="submission" date="2023-11" db="UniProtKB">
        <authorList>
            <consortium name="WormBaseParasite"/>
        </authorList>
    </citation>
    <scope>IDENTIFICATION</scope>
</reference>
<dbReference type="WBParaSite" id="SMRG1_81940.1">
    <property type="protein sequence ID" value="SMRG1_81940.1"/>
    <property type="gene ID" value="SMRG1_81940"/>
</dbReference>
<accession>A0AA85AFC2</accession>
<sequence length="88" mass="9596">MSECDQHRAIHSGTRSAIISIVFADDSDLSNVSEHSINSRKSDQHSSLHLITSQTVLSNETNPMNNNNNNSIIDVTTVITNICTTTVV</sequence>
<dbReference type="Proteomes" id="UP000050790">
    <property type="component" value="Unassembled WGS sequence"/>
</dbReference>
<dbReference type="AlphaFoldDB" id="A0AA85AFC2"/>